<feature type="signal peptide" evidence="1">
    <location>
        <begin position="1"/>
        <end position="24"/>
    </location>
</feature>
<organism evidence="2 3">
    <name type="scientific">Yoonia algicola</name>
    <dbReference type="NCBI Taxonomy" id="3137368"/>
    <lineage>
        <taxon>Bacteria</taxon>
        <taxon>Pseudomonadati</taxon>
        <taxon>Pseudomonadota</taxon>
        <taxon>Alphaproteobacteria</taxon>
        <taxon>Rhodobacterales</taxon>
        <taxon>Paracoccaceae</taxon>
        <taxon>Yoonia</taxon>
    </lineage>
</organism>
<reference evidence="2 3" key="1">
    <citation type="submission" date="2024-04" db="EMBL/GenBank/DDBJ databases">
        <title>Phylogenomic analyses of a clade within the roseobacter group suggest taxonomic reassignments of species of the genera Aestuariivita, Citreicella, Loktanella, Nautella, Pelagibaca, Ruegeria, Thalassobius, Thiobacimonas and Tropicibacter, and the proposal o.</title>
        <authorList>
            <person name="Jeon C.O."/>
        </authorList>
    </citation>
    <scope>NUCLEOTIDE SEQUENCE [LARGE SCALE GENOMIC DNA]</scope>
    <source>
        <strain evidence="2 3">G8-12</strain>
    </source>
</reference>
<evidence type="ECO:0008006" key="4">
    <source>
        <dbReference type="Google" id="ProtNLM"/>
    </source>
</evidence>
<dbReference type="EMBL" id="CP151762">
    <property type="protein sequence ID" value="WZU62110.1"/>
    <property type="molecule type" value="Genomic_DNA"/>
</dbReference>
<sequence>MTTGMLAIMRLLWPLSFLLIPACATFPALDGTISDAARQAPYPTLTELPPFPAITASEDAALEARIDALQARADQLRQIDIGALQ</sequence>
<dbReference type="RefSeq" id="WP_342068522.1">
    <property type="nucleotide sequence ID" value="NZ_CP151762.1"/>
</dbReference>
<evidence type="ECO:0000313" key="2">
    <source>
        <dbReference type="EMBL" id="WZU62110.1"/>
    </source>
</evidence>
<protein>
    <recommendedName>
        <fullName evidence="4">Lipoprotein</fullName>
    </recommendedName>
</protein>
<keyword evidence="1" id="KW-0732">Signal</keyword>
<keyword evidence="3" id="KW-1185">Reference proteome</keyword>
<gene>
    <name evidence="2" type="ORF">AABB28_09210</name>
</gene>
<name>A0AAN0LZV1_9RHOB</name>
<accession>A0AAN0LZV1</accession>
<feature type="chain" id="PRO_5042964817" description="Lipoprotein" evidence="1">
    <location>
        <begin position="25"/>
        <end position="85"/>
    </location>
</feature>
<dbReference type="KEGG" id="yag:AABB28_09210"/>
<dbReference type="Proteomes" id="UP001451782">
    <property type="component" value="Chromosome"/>
</dbReference>
<dbReference type="AlphaFoldDB" id="A0AAN0LZV1"/>
<evidence type="ECO:0000313" key="3">
    <source>
        <dbReference type="Proteomes" id="UP001451782"/>
    </source>
</evidence>
<evidence type="ECO:0000256" key="1">
    <source>
        <dbReference type="SAM" id="SignalP"/>
    </source>
</evidence>
<proteinExistence type="predicted"/>